<dbReference type="KEGG" id="ayw:AYWB_pIII04"/>
<geneLocation type="plasmid" evidence="2 3">
    <name>pAYWB-III</name>
</geneLocation>
<evidence type="ECO:0000313" key="2">
    <source>
        <dbReference type="EMBL" id="ABC65801.1"/>
    </source>
</evidence>
<dbReference type="RefSeq" id="WP_011412961.1">
    <property type="nucleotide sequence ID" value="NC_007719.1"/>
</dbReference>
<name>Q2NIE2_AYWBP</name>
<dbReference type="PhylomeDB" id="Q2NIE2"/>
<dbReference type="AlphaFoldDB" id="Q2NIE2"/>
<dbReference type="HOGENOM" id="CLU_3114133_0_0_14"/>
<keyword evidence="1" id="KW-0812">Transmembrane</keyword>
<reference evidence="2 3" key="1">
    <citation type="journal article" date="2006" name="J. Bacteriol.">
        <title>Living with genome instability: the adaptation of phytoplasmas to diverse environments of their insect and plant hosts.</title>
        <authorList>
            <person name="Bai X."/>
            <person name="Zhang J."/>
            <person name="Ewing A."/>
            <person name="Miller S.A."/>
            <person name="Jancso Radek A."/>
            <person name="Shevchenko D.V."/>
            <person name="Tsukerman K."/>
            <person name="Walunas T."/>
            <person name="Lapidus A."/>
            <person name="Campbell J.W."/>
            <person name="Hogenhout S.A."/>
        </authorList>
    </citation>
    <scope>NUCLEOTIDE SEQUENCE [LARGE SCALE GENOMIC DNA]</scope>
    <source>
        <strain evidence="2 3">AYWB</strain>
    </source>
</reference>
<proteinExistence type="predicted"/>
<protein>
    <submittedName>
        <fullName evidence="2">Uncharacterized protein</fullName>
    </submittedName>
</protein>
<gene>
    <name evidence="2" type="ordered locus">AYWB_pIII04</name>
</gene>
<evidence type="ECO:0000256" key="1">
    <source>
        <dbReference type="SAM" id="Phobius"/>
    </source>
</evidence>
<keyword evidence="1" id="KW-0472">Membrane</keyword>
<evidence type="ECO:0000313" key="3">
    <source>
        <dbReference type="Proteomes" id="UP000001934"/>
    </source>
</evidence>
<sequence length="50" mass="5796">MENNNKPKSKKKIFIIWGLFISGVILVLLMLLLLAINKPQPKIEKLNQQH</sequence>
<accession>Q2NIE2</accession>
<feature type="transmembrane region" description="Helical" evidence="1">
    <location>
        <begin position="14"/>
        <end position="36"/>
    </location>
</feature>
<dbReference type="EMBL" id="CP000064">
    <property type="protein sequence ID" value="ABC65801.1"/>
    <property type="molecule type" value="Genomic_DNA"/>
</dbReference>
<keyword evidence="2" id="KW-0614">Plasmid</keyword>
<organism evidence="2 3">
    <name type="scientific">Aster yellows witches'-broom phytoplasma (strain AYWB)</name>
    <dbReference type="NCBI Taxonomy" id="322098"/>
    <lineage>
        <taxon>Bacteria</taxon>
        <taxon>Bacillati</taxon>
        <taxon>Mycoplasmatota</taxon>
        <taxon>Mollicutes</taxon>
        <taxon>Acholeplasmatales</taxon>
        <taxon>Acholeplasmataceae</taxon>
        <taxon>Candidatus Phytoplasma</taxon>
        <taxon>16SrI (Aster yellows group)</taxon>
    </lineage>
</organism>
<keyword evidence="1" id="KW-1133">Transmembrane helix</keyword>
<dbReference type="Proteomes" id="UP000001934">
    <property type="component" value="Plasmid pAYWB-III"/>
</dbReference>
<keyword evidence="3" id="KW-1185">Reference proteome</keyword>